<comment type="similarity">
    <text evidence="1">Belongs to the iron-containing alcohol dehydrogenase family.</text>
</comment>
<evidence type="ECO:0000256" key="3">
    <source>
        <dbReference type="ARBA" id="ARBA00023002"/>
    </source>
</evidence>
<dbReference type="PANTHER" id="PTHR43616:SF5">
    <property type="entry name" value="GLYCEROL DEHYDROGENASE 1"/>
    <property type="match status" value="1"/>
</dbReference>
<protein>
    <recommendedName>
        <fullName evidence="7">Glycerol dehydrogenase</fullName>
        <ecNumber evidence="6">1.1.1.6</ecNumber>
    </recommendedName>
</protein>
<dbReference type="InterPro" id="IPR016205">
    <property type="entry name" value="Glycerol_DH"/>
</dbReference>
<keyword evidence="4" id="KW-0520">NAD</keyword>
<evidence type="ECO:0000256" key="7">
    <source>
        <dbReference type="ARBA" id="ARBA00040132"/>
    </source>
</evidence>
<dbReference type="InterPro" id="IPR001670">
    <property type="entry name" value="ADH_Fe/GldA"/>
</dbReference>
<dbReference type="NCBIfam" id="NF006941">
    <property type="entry name" value="PRK09423.1"/>
    <property type="match status" value="1"/>
</dbReference>
<evidence type="ECO:0000313" key="11">
    <source>
        <dbReference type="Proteomes" id="UP001154272"/>
    </source>
</evidence>
<evidence type="ECO:0000256" key="1">
    <source>
        <dbReference type="ARBA" id="ARBA00007358"/>
    </source>
</evidence>
<dbReference type="EC" id="1.1.1.6" evidence="6"/>
<dbReference type="Pfam" id="PF00465">
    <property type="entry name" value="Fe-ADH"/>
    <property type="match status" value="1"/>
</dbReference>
<dbReference type="Gene3D" id="1.20.1090.10">
    <property type="entry name" value="Dehydroquinate synthase-like - alpha domain"/>
    <property type="match status" value="1"/>
</dbReference>
<dbReference type="CDD" id="cd08170">
    <property type="entry name" value="GlyDH"/>
    <property type="match status" value="1"/>
</dbReference>
<evidence type="ECO:0000256" key="8">
    <source>
        <dbReference type="ARBA" id="ARBA00049006"/>
    </source>
</evidence>
<gene>
    <name evidence="10" type="ORF">R83534S58_LOCUS1151</name>
</gene>
<dbReference type="PIRSF" id="PIRSF000112">
    <property type="entry name" value="Glycerol_dehydrogenase"/>
    <property type="match status" value="1"/>
</dbReference>
<reference evidence="10" key="1">
    <citation type="submission" date="2022-10" db="EMBL/GenBank/DDBJ databases">
        <authorList>
            <person name="Botero Cardona J."/>
        </authorList>
    </citation>
    <scope>NUCLEOTIDE SEQUENCE</scope>
    <source>
        <strain evidence="10">R-83534</strain>
    </source>
</reference>
<proteinExistence type="inferred from homology"/>
<dbReference type="Proteomes" id="UP001154272">
    <property type="component" value="Unassembled WGS sequence"/>
</dbReference>
<keyword evidence="2" id="KW-0479">Metal-binding</keyword>
<sequence length="367" mass="39557">MLQIIQSPSKYIQGPNALKEIGHYAKLLSDHYLVIADDIVMKIAAPIIEESLKKVSIEGLFERFGGECSKKEIQRLGDVLKANNCRGVIGAGGGKTLDTAKAVAYYHKVPVLIVPTIASNDAPTSALSVIYKETGEFDEYLMFPTNPDMVFMDTTIIAKAPVRLFVAGMGDALSTYFEGRACSLSRAQTMAGGQSTLAAMGLARLCYDTLLEEGYKAKLAVENGVATIAVNRIVEANTYLSGIGFESSGLAAAHAIHNGFTILEECHHMYHGEKVAFGTLTQLVLENAPKEELETVLEFCDRIGLPITLAQIGVKEGDGFKEKKIMDVAKASCAEGESIHNMPFKVTPEQVYAAILTADALGKAWQA</sequence>
<name>A0ABM9HNY0_9PROT</name>
<dbReference type="Gene3D" id="3.40.50.1970">
    <property type="match status" value="1"/>
</dbReference>
<keyword evidence="11" id="KW-1185">Reference proteome</keyword>
<dbReference type="EMBL" id="CAMXCH010000002">
    <property type="protein sequence ID" value="CAI3941448.1"/>
    <property type="molecule type" value="Genomic_DNA"/>
</dbReference>
<evidence type="ECO:0000256" key="4">
    <source>
        <dbReference type="ARBA" id="ARBA00023027"/>
    </source>
</evidence>
<evidence type="ECO:0000256" key="2">
    <source>
        <dbReference type="ARBA" id="ARBA00022723"/>
    </source>
</evidence>
<comment type="caution">
    <text evidence="10">The sequence shown here is derived from an EMBL/GenBank/DDBJ whole genome shotgun (WGS) entry which is preliminary data.</text>
</comment>
<dbReference type="RefSeq" id="WP_282023751.1">
    <property type="nucleotide sequence ID" value="NZ_CAMXCH010000002.1"/>
</dbReference>
<dbReference type="PROSITE" id="PS00913">
    <property type="entry name" value="ADH_IRON_1"/>
    <property type="match status" value="1"/>
</dbReference>
<evidence type="ECO:0000313" key="10">
    <source>
        <dbReference type="EMBL" id="CAI3941448.1"/>
    </source>
</evidence>
<accession>A0ABM9HNY0</accession>
<dbReference type="PROSITE" id="PS00060">
    <property type="entry name" value="ADH_IRON_2"/>
    <property type="match status" value="1"/>
</dbReference>
<comment type="catalytic activity">
    <reaction evidence="8">
        <text>glycerol + NAD(+) = dihydroxyacetone + NADH + H(+)</text>
        <dbReference type="Rhea" id="RHEA:13769"/>
        <dbReference type="ChEBI" id="CHEBI:15378"/>
        <dbReference type="ChEBI" id="CHEBI:16016"/>
        <dbReference type="ChEBI" id="CHEBI:17754"/>
        <dbReference type="ChEBI" id="CHEBI:57540"/>
        <dbReference type="ChEBI" id="CHEBI:57945"/>
        <dbReference type="EC" id="1.1.1.6"/>
    </reaction>
</comment>
<evidence type="ECO:0000256" key="5">
    <source>
        <dbReference type="ARBA" id="ARBA00037918"/>
    </source>
</evidence>
<dbReference type="InterPro" id="IPR018211">
    <property type="entry name" value="ADH_Fe_CS"/>
</dbReference>
<evidence type="ECO:0000256" key="6">
    <source>
        <dbReference type="ARBA" id="ARBA00039147"/>
    </source>
</evidence>
<evidence type="ECO:0000259" key="9">
    <source>
        <dbReference type="Pfam" id="PF00465"/>
    </source>
</evidence>
<dbReference type="SUPFAM" id="SSF56796">
    <property type="entry name" value="Dehydroquinate synthase-like"/>
    <property type="match status" value="1"/>
</dbReference>
<dbReference type="PANTHER" id="PTHR43616">
    <property type="entry name" value="GLYCEROL DEHYDROGENASE"/>
    <property type="match status" value="1"/>
</dbReference>
<keyword evidence="3" id="KW-0560">Oxidoreductase</keyword>
<feature type="domain" description="Alcohol dehydrogenase iron-type/glycerol dehydrogenase GldA" evidence="9">
    <location>
        <begin position="8"/>
        <end position="154"/>
    </location>
</feature>
<organism evidence="10 11">
    <name type="scientific">Commensalibacter papalotli</name>
    <name type="common">ex Botero et al. 2024</name>
    <dbReference type="NCBI Taxonomy" id="2972766"/>
    <lineage>
        <taxon>Bacteria</taxon>
        <taxon>Pseudomonadati</taxon>
        <taxon>Pseudomonadota</taxon>
        <taxon>Alphaproteobacteria</taxon>
        <taxon>Acetobacterales</taxon>
        <taxon>Acetobacteraceae</taxon>
    </lineage>
</organism>
<comment type="pathway">
    <text evidence="5">Polyol metabolism; glycerol fermentation; glycerone phosphate from glycerol (oxidative route): step 1/2.</text>
</comment>